<evidence type="ECO:0000256" key="6">
    <source>
        <dbReference type="ARBA" id="ARBA00022989"/>
    </source>
</evidence>
<reference evidence="10" key="1">
    <citation type="submission" date="2017-02" db="EMBL/GenBank/DDBJ databases">
        <authorList>
            <person name="Regsiter A."/>
            <person name="William W."/>
        </authorList>
    </citation>
    <scope>NUCLEOTIDE SEQUENCE</scope>
    <source>
        <strain evidence="10">BdmA 4</strain>
    </source>
</reference>
<evidence type="ECO:0000256" key="3">
    <source>
        <dbReference type="ARBA" id="ARBA00022475"/>
    </source>
</evidence>
<gene>
    <name evidence="10" type="ORF">SPIRO4BDMA_40078</name>
</gene>
<dbReference type="InterPro" id="IPR001851">
    <property type="entry name" value="ABC_transp_permease"/>
</dbReference>
<keyword evidence="7 9" id="KW-0472">Membrane</keyword>
<comment type="similarity">
    <text evidence="8">Belongs to the binding-protein-dependent transport system permease family. LivHM subfamily.</text>
</comment>
<dbReference type="CDD" id="cd06582">
    <property type="entry name" value="TM_PBP1_LivH_like"/>
    <property type="match status" value="1"/>
</dbReference>
<feature type="transmembrane region" description="Helical" evidence="9">
    <location>
        <begin position="156"/>
        <end position="180"/>
    </location>
</feature>
<feature type="transmembrane region" description="Helical" evidence="9">
    <location>
        <begin position="36"/>
        <end position="56"/>
    </location>
</feature>
<protein>
    <submittedName>
        <fullName evidence="10">High-affinity branched-chain amino acid transport system permease protein LivH</fullName>
    </submittedName>
</protein>
<keyword evidence="4 9" id="KW-0812">Transmembrane</keyword>
<evidence type="ECO:0000256" key="2">
    <source>
        <dbReference type="ARBA" id="ARBA00022448"/>
    </source>
</evidence>
<proteinExistence type="inferred from homology"/>
<evidence type="ECO:0000256" key="5">
    <source>
        <dbReference type="ARBA" id="ARBA00022970"/>
    </source>
</evidence>
<feature type="transmembrane region" description="Helical" evidence="9">
    <location>
        <begin position="249"/>
        <end position="271"/>
    </location>
</feature>
<evidence type="ECO:0000256" key="9">
    <source>
        <dbReference type="SAM" id="Phobius"/>
    </source>
</evidence>
<dbReference type="AlphaFoldDB" id="A0A3P3XNC7"/>
<dbReference type="PANTHER" id="PTHR11795:SF445">
    <property type="entry name" value="AMINO ACID ABC TRANSPORTER PERMEASE PROTEIN"/>
    <property type="match status" value="1"/>
</dbReference>
<accession>A0A3P3XNC7</accession>
<sequence length="307" mass="32727">MVVKRRTAIIAAMSIAATIALILWKPTVLIYGLQAAGLYAAVAIPMGLVLGIVHIVNLSHGEFMMVAAYAAYSACKALGMDPLLAIIPTAIVTAIFGWVIFQLTIRRALKGPELNQLILTFGLAIAFTQTINLIFTSQTYKIPLDYVSASMDIGDITFGTWSFVFVAVAIVYTYGLQFFLTKTTTGKAALAVGQNPRGAAIVGIDVYRTYGLVFALAMALVGAMGALFLTKSAIFPGVGTPFTMKSFCLIAMAGVGNIPGILGASVLLGVAENFLRAFRPTRDWAEIVFFVLIIVVIVGRSLKGRKS</sequence>
<feature type="transmembrane region" description="Helical" evidence="9">
    <location>
        <begin position="210"/>
        <end position="229"/>
    </location>
</feature>
<dbReference type="InterPro" id="IPR052157">
    <property type="entry name" value="BCAA_transport_permease"/>
</dbReference>
<feature type="transmembrane region" description="Helical" evidence="9">
    <location>
        <begin position="117"/>
        <end position="136"/>
    </location>
</feature>
<feature type="transmembrane region" description="Helical" evidence="9">
    <location>
        <begin position="283"/>
        <end position="302"/>
    </location>
</feature>
<feature type="transmembrane region" description="Helical" evidence="9">
    <location>
        <begin position="85"/>
        <end position="105"/>
    </location>
</feature>
<evidence type="ECO:0000256" key="8">
    <source>
        <dbReference type="ARBA" id="ARBA00037998"/>
    </source>
</evidence>
<keyword evidence="5" id="KW-0029">Amino-acid transport</keyword>
<name>A0A3P3XNC7_9SPIR</name>
<evidence type="ECO:0000256" key="1">
    <source>
        <dbReference type="ARBA" id="ARBA00004651"/>
    </source>
</evidence>
<keyword evidence="3" id="KW-1003">Cell membrane</keyword>
<dbReference type="Pfam" id="PF02653">
    <property type="entry name" value="BPD_transp_2"/>
    <property type="match status" value="1"/>
</dbReference>
<dbReference type="GO" id="GO:0022857">
    <property type="term" value="F:transmembrane transporter activity"/>
    <property type="evidence" value="ECO:0007669"/>
    <property type="project" value="InterPro"/>
</dbReference>
<dbReference type="EMBL" id="FWDO01000004">
    <property type="protein sequence ID" value="SLM17509.1"/>
    <property type="molecule type" value="Genomic_DNA"/>
</dbReference>
<comment type="subcellular location">
    <subcellularLocation>
        <location evidence="1">Cell membrane</location>
        <topology evidence="1">Multi-pass membrane protein</topology>
    </subcellularLocation>
</comment>
<dbReference type="GO" id="GO:0006865">
    <property type="term" value="P:amino acid transport"/>
    <property type="evidence" value="ECO:0007669"/>
    <property type="project" value="UniProtKB-KW"/>
</dbReference>
<feature type="transmembrane region" description="Helical" evidence="9">
    <location>
        <begin position="7"/>
        <end position="24"/>
    </location>
</feature>
<dbReference type="PANTHER" id="PTHR11795">
    <property type="entry name" value="BRANCHED-CHAIN AMINO ACID TRANSPORT SYSTEM PERMEASE PROTEIN LIVH"/>
    <property type="match status" value="1"/>
</dbReference>
<keyword evidence="6 9" id="KW-1133">Transmembrane helix</keyword>
<keyword evidence="2" id="KW-0813">Transport</keyword>
<evidence type="ECO:0000256" key="4">
    <source>
        <dbReference type="ARBA" id="ARBA00022692"/>
    </source>
</evidence>
<evidence type="ECO:0000313" key="10">
    <source>
        <dbReference type="EMBL" id="SLM17509.1"/>
    </source>
</evidence>
<organism evidence="10">
    <name type="scientific">uncultured spirochete</name>
    <dbReference type="NCBI Taxonomy" id="156406"/>
    <lineage>
        <taxon>Bacteria</taxon>
        <taxon>Pseudomonadati</taxon>
        <taxon>Spirochaetota</taxon>
        <taxon>Spirochaetia</taxon>
        <taxon>Spirochaetales</taxon>
        <taxon>environmental samples</taxon>
    </lineage>
</organism>
<evidence type="ECO:0000256" key="7">
    <source>
        <dbReference type="ARBA" id="ARBA00023136"/>
    </source>
</evidence>
<dbReference type="GO" id="GO:0005886">
    <property type="term" value="C:plasma membrane"/>
    <property type="evidence" value="ECO:0007669"/>
    <property type="project" value="UniProtKB-SubCell"/>
</dbReference>